<evidence type="ECO:0000313" key="4">
    <source>
        <dbReference type="EMBL" id="TFD97529.1"/>
    </source>
</evidence>
<dbReference type="AlphaFoldDB" id="A0A4Y8L4D2"/>
<dbReference type="PIRSF" id="PIRSF021292">
    <property type="entry name" value="Competence_ComGD"/>
    <property type="match status" value="1"/>
</dbReference>
<organism evidence="4 5">
    <name type="scientific">Jeotgalibacillus salarius</name>
    <dbReference type="NCBI Taxonomy" id="546023"/>
    <lineage>
        <taxon>Bacteria</taxon>
        <taxon>Bacillati</taxon>
        <taxon>Bacillota</taxon>
        <taxon>Bacilli</taxon>
        <taxon>Bacillales</taxon>
        <taxon>Caryophanaceae</taxon>
        <taxon>Jeotgalibacillus</taxon>
    </lineage>
</organism>
<keyword evidence="3" id="KW-0472">Membrane</keyword>
<dbReference type="InterPro" id="IPR045584">
    <property type="entry name" value="Pilin-like"/>
</dbReference>
<keyword evidence="5" id="KW-1185">Reference proteome</keyword>
<evidence type="ECO:0000313" key="5">
    <source>
        <dbReference type="Proteomes" id="UP000297776"/>
    </source>
</evidence>
<dbReference type="InterPro" id="IPR012902">
    <property type="entry name" value="N_methyl_site"/>
</dbReference>
<reference evidence="4 5" key="1">
    <citation type="submission" date="2019-03" db="EMBL/GenBank/DDBJ databases">
        <authorList>
            <person name="Yang Y."/>
        </authorList>
    </citation>
    <scope>NUCLEOTIDE SEQUENCE [LARGE SCALE GENOMIC DNA]</scope>
    <source>
        <strain evidence="4 5">ASL-1</strain>
    </source>
</reference>
<comment type="subcellular location">
    <subcellularLocation>
        <location evidence="1">Cell surface</location>
    </subcellularLocation>
</comment>
<evidence type="ECO:0000256" key="3">
    <source>
        <dbReference type="SAM" id="Phobius"/>
    </source>
</evidence>
<proteinExistence type="predicted"/>
<dbReference type="InterPro" id="IPR016785">
    <property type="entry name" value="ComGD"/>
</dbReference>
<dbReference type="NCBIfam" id="TIGR02532">
    <property type="entry name" value="IV_pilin_GFxxxE"/>
    <property type="match status" value="1"/>
</dbReference>
<dbReference type="EMBL" id="SORX01000017">
    <property type="protein sequence ID" value="TFD97529.1"/>
    <property type="molecule type" value="Genomic_DNA"/>
</dbReference>
<dbReference type="GO" id="GO:0009986">
    <property type="term" value="C:cell surface"/>
    <property type="evidence" value="ECO:0007669"/>
    <property type="project" value="UniProtKB-SubCell"/>
</dbReference>
<keyword evidence="2" id="KW-0178">Competence</keyword>
<dbReference type="GO" id="GO:0030420">
    <property type="term" value="P:establishment of competence for transformation"/>
    <property type="evidence" value="ECO:0007669"/>
    <property type="project" value="UniProtKB-KW"/>
</dbReference>
<name>A0A4Y8L4D2_9BACL</name>
<protein>
    <submittedName>
        <fullName evidence="4">Prepilin-type N-terminal cleavage/methylation domain-containing protein</fullName>
    </submittedName>
</protein>
<keyword evidence="3" id="KW-0812">Transmembrane</keyword>
<dbReference type="NCBIfam" id="NF040982">
    <property type="entry name" value="ComGD"/>
    <property type="match status" value="1"/>
</dbReference>
<feature type="transmembrane region" description="Helical" evidence="3">
    <location>
        <begin position="15"/>
        <end position="39"/>
    </location>
</feature>
<dbReference type="OrthoDB" id="1653576at2"/>
<accession>A0A4Y8L4D2</accession>
<evidence type="ECO:0000256" key="2">
    <source>
        <dbReference type="ARBA" id="ARBA00023287"/>
    </source>
</evidence>
<sequence length="154" mass="17349">MGMLRLSVNLDQEKGFTLIEVMIVLCVVGLFIIITSSVYSSAKEMSTSFETQLTNDLHFAQLVALKEKQYVTVRFDASKQNYKMIAGYTPNEKVLADVMLPENVELLENGTLSVFRYAPSGNTTTFGVVRFKVNGASMNYHFYLAKGRFYVEKS</sequence>
<dbReference type="SUPFAM" id="SSF54523">
    <property type="entry name" value="Pili subunits"/>
    <property type="match status" value="1"/>
</dbReference>
<dbReference type="Pfam" id="PF07963">
    <property type="entry name" value="N_methyl"/>
    <property type="match status" value="1"/>
</dbReference>
<gene>
    <name evidence="4" type="ORF">E2626_16485</name>
</gene>
<comment type="caution">
    <text evidence="4">The sequence shown here is derived from an EMBL/GenBank/DDBJ whole genome shotgun (WGS) entry which is preliminary data.</text>
</comment>
<evidence type="ECO:0000256" key="1">
    <source>
        <dbReference type="ARBA" id="ARBA00004241"/>
    </source>
</evidence>
<dbReference type="Proteomes" id="UP000297776">
    <property type="component" value="Unassembled WGS sequence"/>
</dbReference>
<keyword evidence="3" id="KW-1133">Transmembrane helix</keyword>